<protein>
    <recommendedName>
        <fullName evidence="2">BTB domain-containing protein</fullName>
    </recommendedName>
</protein>
<dbReference type="InParanoid" id="G0PHW2"/>
<dbReference type="PROSITE" id="PS00028">
    <property type="entry name" value="ZINC_FINGER_C2H2_1"/>
    <property type="match status" value="1"/>
</dbReference>
<sequence length="487" mass="53256">MDEDQSQSASPSSISPPEDSPQMKTAEFDSRIQVVYKTEDGIVEEETLNAHRLVLSAYSPFFQQLLQDATSSTSTSTSSSTSSESDDPTSVTTTIKLDLSGFQNALNAFKVILEALYTGEIQFKNGVTPSEVLQLTRHCQISGLDTKIMAAAGQLNLANMLQCSPPFLQYAASNSSQPLQNYLSNMINLWTNPFFSALFGGGGPPPALPFSPPSDTENSRTHSEGSSPRANSTSTPPTTDLEKIVPNDDKEGWCRNKKYIEKVEGGFMCTVCRKIYGRYNSVSYHVTIYHRNPPIKCEENGCNFSTREARYIHFHKYYRHHIPLPENIDLGSRKCPFCRHVSKSPAMLEKHIARHETEGSASGSPSALKRAPSKKKIVPTTLTSDVVPVGGSIFAPISTNPSGNIPIQCSLCTFSTNSTDLLFIHLAMQHTQELAQSSGLLADNSSETSTSTASSSDGEQMMTDMELDVKPLIDQSLMLQLNTPLSN</sequence>
<dbReference type="Pfam" id="PF00651">
    <property type="entry name" value="BTB"/>
    <property type="match status" value="1"/>
</dbReference>
<gene>
    <name evidence="3" type="ORF">CAEBREN_32617</name>
</gene>
<dbReference type="InterPro" id="IPR050457">
    <property type="entry name" value="ZnFinger_BTB_dom_contain"/>
</dbReference>
<dbReference type="EMBL" id="GL380513">
    <property type="protein sequence ID" value="EGT57068.1"/>
    <property type="molecule type" value="Genomic_DNA"/>
</dbReference>
<dbReference type="CDD" id="cd18186">
    <property type="entry name" value="BTB_POZ_ZBTB_KLHL-like"/>
    <property type="match status" value="1"/>
</dbReference>
<evidence type="ECO:0000256" key="1">
    <source>
        <dbReference type="SAM" id="MobiDB-lite"/>
    </source>
</evidence>
<dbReference type="GO" id="GO:0000978">
    <property type="term" value="F:RNA polymerase II cis-regulatory region sequence-specific DNA binding"/>
    <property type="evidence" value="ECO:0007669"/>
    <property type="project" value="TreeGrafter"/>
</dbReference>
<reference evidence="4" key="1">
    <citation type="submission" date="2011-07" db="EMBL/GenBank/DDBJ databases">
        <authorList>
            <consortium name="Caenorhabditis brenneri Sequencing and Analysis Consortium"/>
            <person name="Wilson R.K."/>
        </authorList>
    </citation>
    <scope>NUCLEOTIDE SEQUENCE [LARGE SCALE GENOMIC DNA]</scope>
    <source>
        <strain evidence="4">PB2801</strain>
    </source>
</reference>
<dbReference type="InterPro" id="IPR011333">
    <property type="entry name" value="SKP1/BTB/POZ_sf"/>
</dbReference>
<organism evidence="4">
    <name type="scientific">Caenorhabditis brenneri</name>
    <name type="common">Nematode worm</name>
    <dbReference type="NCBI Taxonomy" id="135651"/>
    <lineage>
        <taxon>Eukaryota</taxon>
        <taxon>Metazoa</taxon>
        <taxon>Ecdysozoa</taxon>
        <taxon>Nematoda</taxon>
        <taxon>Chromadorea</taxon>
        <taxon>Rhabditida</taxon>
        <taxon>Rhabditina</taxon>
        <taxon>Rhabditomorpha</taxon>
        <taxon>Rhabditoidea</taxon>
        <taxon>Rhabditidae</taxon>
        <taxon>Peloderinae</taxon>
        <taxon>Caenorhabditis</taxon>
    </lineage>
</organism>
<dbReference type="AlphaFoldDB" id="G0PHW2"/>
<feature type="compositionally biased region" description="Low complexity" evidence="1">
    <location>
        <begin position="445"/>
        <end position="456"/>
    </location>
</feature>
<accession>G0PHW2</accession>
<dbReference type="GO" id="GO:0000981">
    <property type="term" value="F:DNA-binding transcription factor activity, RNA polymerase II-specific"/>
    <property type="evidence" value="ECO:0007669"/>
    <property type="project" value="TreeGrafter"/>
</dbReference>
<keyword evidence="4" id="KW-1185">Reference proteome</keyword>
<feature type="region of interest" description="Disordered" evidence="1">
    <location>
        <begin position="72"/>
        <end position="91"/>
    </location>
</feature>
<dbReference type="Gene3D" id="3.30.710.10">
    <property type="entry name" value="Potassium Channel Kv1.1, Chain A"/>
    <property type="match status" value="1"/>
</dbReference>
<name>G0PHW2_CAEBE</name>
<dbReference type="PANTHER" id="PTHR46105">
    <property type="entry name" value="AGAP004733-PA"/>
    <property type="match status" value="1"/>
</dbReference>
<dbReference type="FunCoup" id="G0PHW2">
    <property type="interactions" value="450"/>
</dbReference>
<dbReference type="Gene3D" id="3.30.160.60">
    <property type="entry name" value="Classic Zinc Finger"/>
    <property type="match status" value="1"/>
</dbReference>
<dbReference type="HOGENOM" id="CLU_043588_0_0_1"/>
<feature type="region of interest" description="Disordered" evidence="1">
    <location>
        <begin position="206"/>
        <end position="247"/>
    </location>
</feature>
<dbReference type="InterPro" id="IPR000210">
    <property type="entry name" value="BTB/POZ_dom"/>
</dbReference>
<dbReference type="eggNOG" id="KOG1721">
    <property type="taxonomic scope" value="Eukaryota"/>
</dbReference>
<evidence type="ECO:0000313" key="3">
    <source>
        <dbReference type="EMBL" id="EGT57068.1"/>
    </source>
</evidence>
<feature type="compositionally biased region" description="Low complexity" evidence="1">
    <location>
        <begin position="1"/>
        <end position="22"/>
    </location>
</feature>
<dbReference type="PROSITE" id="PS50097">
    <property type="entry name" value="BTB"/>
    <property type="match status" value="1"/>
</dbReference>
<dbReference type="PANTHER" id="PTHR46105:SF28">
    <property type="entry name" value="ZINC FINGER PROTEIN 37-LIKE"/>
    <property type="match status" value="1"/>
</dbReference>
<feature type="region of interest" description="Disordered" evidence="1">
    <location>
        <begin position="440"/>
        <end position="459"/>
    </location>
</feature>
<dbReference type="InterPro" id="IPR013087">
    <property type="entry name" value="Znf_C2H2_type"/>
</dbReference>
<feature type="compositionally biased region" description="Polar residues" evidence="1">
    <location>
        <begin position="224"/>
        <end position="238"/>
    </location>
</feature>
<dbReference type="OrthoDB" id="45365at2759"/>
<proteinExistence type="predicted"/>
<dbReference type="SUPFAM" id="SSF57667">
    <property type="entry name" value="beta-beta-alpha zinc fingers"/>
    <property type="match status" value="1"/>
</dbReference>
<dbReference type="SUPFAM" id="SSF54695">
    <property type="entry name" value="POZ domain"/>
    <property type="match status" value="1"/>
</dbReference>
<feature type="region of interest" description="Disordered" evidence="1">
    <location>
        <begin position="1"/>
        <end position="29"/>
    </location>
</feature>
<dbReference type="Proteomes" id="UP000008068">
    <property type="component" value="Unassembled WGS sequence"/>
</dbReference>
<evidence type="ECO:0000313" key="4">
    <source>
        <dbReference type="Proteomes" id="UP000008068"/>
    </source>
</evidence>
<dbReference type="STRING" id="135651.G0PHW2"/>
<dbReference type="SMART" id="SM00355">
    <property type="entry name" value="ZnF_C2H2"/>
    <property type="match status" value="4"/>
</dbReference>
<feature type="domain" description="BTB" evidence="2">
    <location>
        <begin position="28"/>
        <end position="125"/>
    </location>
</feature>
<feature type="region of interest" description="Disordered" evidence="1">
    <location>
        <begin position="354"/>
        <end position="375"/>
    </location>
</feature>
<dbReference type="InterPro" id="IPR036236">
    <property type="entry name" value="Znf_C2H2_sf"/>
</dbReference>
<evidence type="ECO:0000259" key="2">
    <source>
        <dbReference type="PROSITE" id="PS50097"/>
    </source>
</evidence>